<sequence>MRCAAETSLFLQRTFLIAAFGRQRIHCCGDRAVTGTALTAPTQQMNPLATVGYINNKKASTHYRSKS</sequence>
<reference evidence="1 2" key="1">
    <citation type="submission" date="2020-04" db="EMBL/GenBank/DDBJ databases">
        <title>A novel species of genus Lactobacillus that was isolated from fermented food Zha-chili.</title>
        <authorList>
            <person name="Zhang Z."/>
        </authorList>
    </citation>
    <scope>NUCLEOTIDE SEQUENCE [LARGE SCALE GENOMIC DNA]</scope>
    <source>
        <strain evidence="2">HBUAS51383</strain>
    </source>
</reference>
<keyword evidence="2" id="KW-1185">Reference proteome</keyword>
<dbReference type="Proteomes" id="UP000763447">
    <property type="component" value="Unassembled WGS sequence"/>
</dbReference>
<evidence type="ECO:0000313" key="2">
    <source>
        <dbReference type="Proteomes" id="UP000763447"/>
    </source>
</evidence>
<proteinExistence type="predicted"/>
<comment type="caution">
    <text evidence="1">The sequence shown here is derived from an EMBL/GenBank/DDBJ whole genome shotgun (WGS) entry which is preliminary data.</text>
</comment>
<gene>
    <name evidence="1" type="ORF">HC026_03475</name>
</gene>
<organism evidence="1 2">
    <name type="scientific">Secundilactobacillus angelensis</name>
    <dbReference type="NCBI Taxonomy" id="2722706"/>
    <lineage>
        <taxon>Bacteria</taxon>
        <taxon>Bacillati</taxon>
        <taxon>Bacillota</taxon>
        <taxon>Bacilli</taxon>
        <taxon>Lactobacillales</taxon>
        <taxon>Lactobacillaceae</taxon>
        <taxon>Secundilactobacillus</taxon>
    </lineage>
</organism>
<dbReference type="RefSeq" id="WP_168924595.1">
    <property type="nucleotide sequence ID" value="NZ_JAAXLJ010000004.1"/>
</dbReference>
<accession>A0ABX1KXL9</accession>
<dbReference type="EMBL" id="JAAXLJ010000004">
    <property type="protein sequence ID" value="NLR17980.1"/>
    <property type="molecule type" value="Genomic_DNA"/>
</dbReference>
<evidence type="ECO:0008006" key="3">
    <source>
        <dbReference type="Google" id="ProtNLM"/>
    </source>
</evidence>
<protein>
    <recommendedName>
        <fullName evidence="3">Secreted protein</fullName>
    </recommendedName>
</protein>
<evidence type="ECO:0000313" key="1">
    <source>
        <dbReference type="EMBL" id="NLR17980.1"/>
    </source>
</evidence>
<name>A0ABX1KXL9_9LACO</name>